<dbReference type="Proteomes" id="UP001150581">
    <property type="component" value="Unassembled WGS sequence"/>
</dbReference>
<proteinExistence type="predicted"/>
<accession>A0ACC1HYK4</accession>
<sequence length="172" mass="19780">MFSFFKPKDITVRCQGLTSKSFILPDYSTNTETFKQQVFKKLEYTPAKHTLYVSDQNIIIENGLNTILPKDNYIDVRIDPREIFISLTYDSQKFENDSVRTLETVADVVAKTTGLTREEVEKCTLRDLVTETAVKMHRSFAYNGLTFGKAERFNLELVKCDNISLSTKLNNL</sequence>
<evidence type="ECO:0000313" key="2">
    <source>
        <dbReference type="Proteomes" id="UP001150581"/>
    </source>
</evidence>
<organism evidence="1 2">
    <name type="scientific">Kickxella alabastrina</name>
    <dbReference type="NCBI Taxonomy" id="61397"/>
    <lineage>
        <taxon>Eukaryota</taxon>
        <taxon>Fungi</taxon>
        <taxon>Fungi incertae sedis</taxon>
        <taxon>Zoopagomycota</taxon>
        <taxon>Kickxellomycotina</taxon>
        <taxon>Kickxellomycetes</taxon>
        <taxon>Kickxellales</taxon>
        <taxon>Kickxellaceae</taxon>
        <taxon>Kickxella</taxon>
    </lineage>
</organism>
<comment type="caution">
    <text evidence="1">The sequence shown here is derived from an EMBL/GenBank/DDBJ whole genome shotgun (WGS) entry which is preliminary data.</text>
</comment>
<reference evidence="1" key="1">
    <citation type="submission" date="2022-07" db="EMBL/GenBank/DDBJ databases">
        <title>Phylogenomic reconstructions and comparative analyses of Kickxellomycotina fungi.</title>
        <authorList>
            <person name="Reynolds N.K."/>
            <person name="Stajich J.E."/>
            <person name="Barry K."/>
            <person name="Grigoriev I.V."/>
            <person name="Crous P."/>
            <person name="Smith M.E."/>
        </authorList>
    </citation>
    <scope>NUCLEOTIDE SEQUENCE</scope>
    <source>
        <strain evidence="1">Benny 63K</strain>
    </source>
</reference>
<keyword evidence="2" id="KW-1185">Reference proteome</keyword>
<name>A0ACC1HYK4_9FUNG</name>
<evidence type="ECO:0000313" key="1">
    <source>
        <dbReference type="EMBL" id="KAJ1882692.1"/>
    </source>
</evidence>
<dbReference type="EMBL" id="JANBPG010003207">
    <property type="protein sequence ID" value="KAJ1882692.1"/>
    <property type="molecule type" value="Genomic_DNA"/>
</dbReference>
<protein>
    <submittedName>
        <fullName evidence="1">Uncharacterized protein</fullName>
    </submittedName>
</protein>
<feature type="non-terminal residue" evidence="1">
    <location>
        <position position="172"/>
    </location>
</feature>
<gene>
    <name evidence="1" type="ORF">LPJ66_011118</name>
</gene>